<feature type="domain" description="UspA" evidence="1">
    <location>
        <begin position="3"/>
        <end position="145"/>
    </location>
</feature>
<protein>
    <submittedName>
        <fullName evidence="2">Universal stress protein</fullName>
    </submittedName>
</protein>
<evidence type="ECO:0000313" key="3">
    <source>
        <dbReference type="Proteomes" id="UP000196084"/>
    </source>
</evidence>
<dbReference type="CDD" id="cd00293">
    <property type="entry name" value="USP-like"/>
    <property type="match status" value="1"/>
</dbReference>
<evidence type="ECO:0000313" key="2">
    <source>
        <dbReference type="EMBL" id="OVE85604.1"/>
    </source>
</evidence>
<dbReference type="OrthoDB" id="193961at2157"/>
<dbReference type="Proteomes" id="UP000196084">
    <property type="component" value="Unassembled WGS sequence"/>
</dbReference>
<proteinExistence type="predicted"/>
<dbReference type="AlphaFoldDB" id="A0A202EBI1"/>
<dbReference type="Gene3D" id="3.40.50.620">
    <property type="entry name" value="HUPs"/>
    <property type="match status" value="1"/>
</dbReference>
<organism evidence="2 3">
    <name type="scientific">Natronolimnobius baerhuensis</name>
    <dbReference type="NCBI Taxonomy" id="253108"/>
    <lineage>
        <taxon>Archaea</taxon>
        <taxon>Methanobacteriati</taxon>
        <taxon>Methanobacteriota</taxon>
        <taxon>Stenosarchaea group</taxon>
        <taxon>Halobacteria</taxon>
        <taxon>Halobacteriales</taxon>
        <taxon>Natrialbaceae</taxon>
        <taxon>Natronolimnobius</taxon>
    </lineage>
</organism>
<dbReference type="RefSeq" id="WP_054862202.1">
    <property type="nucleotide sequence ID" value="NZ_MWPH01000001.1"/>
</dbReference>
<sequence length="161" mass="17318">MAVLVPFDASKLATTALERAVTFGSVLDEEIIVLTVIPDDPDYARERGWITEGEPFDEDAIESGLTERAQTVAPAATIRTVRVSADEPTATATTEVVREIRRVAAEVDPTVLFIGSENAGSVIAPQSSVGNSVANDQRYDVYVVRGERDEATSDLESTAEF</sequence>
<reference evidence="2 3" key="1">
    <citation type="submission" date="2017-02" db="EMBL/GenBank/DDBJ databases">
        <title>Natronthermophilus aegyptiacus gen. nov.,sp. nov., an aerobic, extremely halophilic alkalithermophilic archaeon isolated from the athalassohaline Wadi An Natrun, Egypt.</title>
        <authorList>
            <person name="Zhao B."/>
        </authorList>
    </citation>
    <scope>NUCLEOTIDE SEQUENCE [LARGE SCALE GENOMIC DNA]</scope>
    <source>
        <strain evidence="2 3">CGMCC 1.3597</strain>
    </source>
</reference>
<gene>
    <name evidence="2" type="ORF">B2G88_01910</name>
</gene>
<dbReference type="InterPro" id="IPR014729">
    <property type="entry name" value="Rossmann-like_a/b/a_fold"/>
</dbReference>
<dbReference type="InterPro" id="IPR006016">
    <property type="entry name" value="UspA"/>
</dbReference>
<name>A0A202EBI1_9EURY</name>
<comment type="caution">
    <text evidence="2">The sequence shown here is derived from an EMBL/GenBank/DDBJ whole genome shotgun (WGS) entry which is preliminary data.</text>
</comment>
<evidence type="ECO:0000259" key="1">
    <source>
        <dbReference type="Pfam" id="PF00582"/>
    </source>
</evidence>
<dbReference type="EMBL" id="MWPH01000001">
    <property type="protein sequence ID" value="OVE85604.1"/>
    <property type="molecule type" value="Genomic_DNA"/>
</dbReference>
<accession>A0A202EBI1</accession>
<dbReference type="SUPFAM" id="SSF52402">
    <property type="entry name" value="Adenine nucleotide alpha hydrolases-like"/>
    <property type="match status" value="1"/>
</dbReference>
<keyword evidence="3" id="KW-1185">Reference proteome</keyword>
<dbReference type="Pfam" id="PF00582">
    <property type="entry name" value="Usp"/>
    <property type="match status" value="1"/>
</dbReference>